<dbReference type="SUPFAM" id="SSF55469">
    <property type="entry name" value="FMN-dependent nitroreductase-like"/>
    <property type="match status" value="1"/>
</dbReference>
<dbReference type="CDD" id="cd02136">
    <property type="entry name" value="PnbA_NfnB-like"/>
    <property type="match status" value="1"/>
</dbReference>
<dbReference type="GeneID" id="66520989"/>
<dbReference type="PANTHER" id="PTHR43673:SF10">
    <property type="entry name" value="NADH DEHYDROGENASE_NAD(P)H NITROREDUCTASE XCC3605-RELATED"/>
    <property type="match status" value="1"/>
</dbReference>
<dbReference type="KEGG" id="bfn:OI25_3017"/>
<dbReference type="PANTHER" id="PTHR43673">
    <property type="entry name" value="NAD(P)H NITROREDUCTASE YDGI-RELATED"/>
    <property type="match status" value="1"/>
</dbReference>
<dbReference type="InterPro" id="IPR000415">
    <property type="entry name" value="Nitroreductase-like"/>
</dbReference>
<dbReference type="RefSeq" id="WP_082094342.1">
    <property type="nucleotide sequence ID" value="NZ_CP010026.1"/>
</dbReference>
<keyword evidence="2" id="KW-0560">Oxidoreductase</keyword>
<name>A0AAU8SUD8_9BURK</name>
<dbReference type="GO" id="GO:0016491">
    <property type="term" value="F:oxidoreductase activity"/>
    <property type="evidence" value="ECO:0007669"/>
    <property type="project" value="UniProtKB-KW"/>
</dbReference>
<comment type="similarity">
    <text evidence="1">Belongs to the nitroreductase family.</text>
</comment>
<dbReference type="Gene3D" id="3.40.109.10">
    <property type="entry name" value="NADH Oxidase"/>
    <property type="match status" value="1"/>
</dbReference>
<dbReference type="AlphaFoldDB" id="A0AAU8SUD8"/>
<protein>
    <submittedName>
        <fullName evidence="4">Nitroreductase family protein</fullName>
    </submittedName>
</protein>
<dbReference type="InterPro" id="IPR029479">
    <property type="entry name" value="Nitroreductase"/>
</dbReference>
<accession>A0AAU8SUD8</accession>
<reference evidence="4 5" key="1">
    <citation type="journal article" date="2015" name="Genome Announc.">
        <title>Complete genome sequences for 59 burkholderia isolates, both pathogenic and near neighbor.</title>
        <authorList>
            <person name="Johnson S.L."/>
            <person name="Bishop-Lilly K.A."/>
            <person name="Ladner J.T."/>
            <person name="Daligault H.E."/>
            <person name="Davenport K.W."/>
            <person name="Jaissle J."/>
            <person name="Frey K.G."/>
            <person name="Koroleva G.I."/>
            <person name="Bruce D.C."/>
            <person name="Coyne S.R."/>
            <person name="Broomall S.M."/>
            <person name="Li P.E."/>
            <person name="Teshima H."/>
            <person name="Gibbons H.S."/>
            <person name="Palacios G.F."/>
            <person name="Rosenzweig C.N."/>
            <person name="Redden C.L."/>
            <person name="Xu Y."/>
            <person name="Minogue T.D."/>
            <person name="Chain P.S."/>
        </authorList>
    </citation>
    <scope>NUCLEOTIDE SEQUENCE [LARGE SCALE GENOMIC DNA]</scope>
    <source>
        <strain evidence="4 5">ATCC BAA-463</strain>
    </source>
</reference>
<feature type="domain" description="Nitroreductase" evidence="3">
    <location>
        <begin position="28"/>
        <end position="214"/>
    </location>
</feature>
<dbReference type="Proteomes" id="UP000032614">
    <property type="component" value="Chromosome 1"/>
</dbReference>
<evidence type="ECO:0000313" key="5">
    <source>
        <dbReference type="Proteomes" id="UP000032614"/>
    </source>
</evidence>
<organism evidence="4 5">
    <name type="scientific">Paraburkholderia fungorum</name>
    <dbReference type="NCBI Taxonomy" id="134537"/>
    <lineage>
        <taxon>Bacteria</taxon>
        <taxon>Pseudomonadati</taxon>
        <taxon>Pseudomonadota</taxon>
        <taxon>Betaproteobacteria</taxon>
        <taxon>Burkholderiales</taxon>
        <taxon>Burkholderiaceae</taxon>
        <taxon>Paraburkholderia</taxon>
    </lineage>
</organism>
<evidence type="ECO:0000313" key="4">
    <source>
        <dbReference type="EMBL" id="AJZ57541.1"/>
    </source>
</evidence>
<evidence type="ECO:0000259" key="3">
    <source>
        <dbReference type="Pfam" id="PF00881"/>
    </source>
</evidence>
<dbReference type="EMBL" id="CP010026">
    <property type="protein sequence ID" value="AJZ57541.1"/>
    <property type="molecule type" value="Genomic_DNA"/>
</dbReference>
<gene>
    <name evidence="4" type="ORF">OI25_3017</name>
</gene>
<dbReference type="Pfam" id="PF00881">
    <property type="entry name" value="Nitroreductase"/>
    <property type="match status" value="1"/>
</dbReference>
<evidence type="ECO:0000256" key="1">
    <source>
        <dbReference type="ARBA" id="ARBA00007118"/>
    </source>
</evidence>
<evidence type="ECO:0000256" key="2">
    <source>
        <dbReference type="ARBA" id="ARBA00023002"/>
    </source>
</evidence>
<proteinExistence type="inferred from homology"/>
<sequence length="240" mass="26985">MHSSGPDELSTRTRNSHDLEVVRRLLNERYSCRAFRPEPVPRDVIEEILATAQRTASWCNSQSWHVTITEGDGTERLKRILYEHASNEEPQEPDFAFPHEYRGVYLDRRRESGFQLYSALGIERGDKSAYIRQSLENFRLFGAPHVAVITTDEALGVYGAIDCGCYVSNFLLAAHASGVATIPQAALSSYAKVVRRELSLGTDRRMVCAISFGYVDEGHPANSYRTNRAGLEEAVRWITG</sequence>